<proteinExistence type="inferred from homology"/>
<dbReference type="PANTHER" id="PTHR11620">
    <property type="entry name" value="60S RIBOSOMAL PROTEIN L23A"/>
    <property type="match status" value="1"/>
</dbReference>
<dbReference type="InterPro" id="IPR012678">
    <property type="entry name" value="Ribosomal_uL23/eL15/eS24_sf"/>
</dbReference>
<evidence type="ECO:0000313" key="5">
    <source>
        <dbReference type="EMBL" id="KAK7820448.1"/>
    </source>
</evidence>
<dbReference type="SUPFAM" id="SSF54189">
    <property type="entry name" value="Ribosomal proteins S24e, L23 and L15e"/>
    <property type="match status" value="1"/>
</dbReference>
<keyword evidence="6" id="KW-1185">Reference proteome</keyword>
<evidence type="ECO:0000256" key="4">
    <source>
        <dbReference type="SAM" id="MobiDB-lite"/>
    </source>
</evidence>
<evidence type="ECO:0000256" key="3">
    <source>
        <dbReference type="ARBA" id="ARBA00023274"/>
    </source>
</evidence>
<comment type="similarity">
    <text evidence="1">Belongs to the universal ribosomal protein uL23 family.</text>
</comment>
<dbReference type="GO" id="GO:0003735">
    <property type="term" value="F:structural constituent of ribosome"/>
    <property type="evidence" value="ECO:0007669"/>
    <property type="project" value="InterPro"/>
</dbReference>
<dbReference type="AlphaFoldDB" id="A0AAW0J1J8"/>
<dbReference type="GO" id="GO:0022626">
    <property type="term" value="C:cytosolic ribosome"/>
    <property type="evidence" value="ECO:0007669"/>
    <property type="project" value="UniProtKB-ARBA"/>
</dbReference>
<dbReference type="InterPro" id="IPR013025">
    <property type="entry name" value="Ribosomal_uL23-like"/>
</dbReference>
<feature type="region of interest" description="Disordered" evidence="4">
    <location>
        <begin position="1"/>
        <end position="20"/>
    </location>
</feature>
<dbReference type="GO" id="GO:0006412">
    <property type="term" value="P:translation"/>
    <property type="evidence" value="ECO:0007669"/>
    <property type="project" value="InterPro"/>
</dbReference>
<sequence length="130" mass="15004">EQKTIQNSSPSSHTAKAKTKALKAKKAELKGIHSQKKDVHIFHFPVLQHHEALKKHKYLLSDPKRNKCDHYAIIKVFLNTVSAVKKIENNNILVFFVNVKVNKHQNKNSYKSQKIMFVEYEIENLAVSTI</sequence>
<feature type="compositionally biased region" description="Polar residues" evidence="4">
    <location>
        <begin position="1"/>
        <end position="13"/>
    </location>
</feature>
<accession>A0AAW0J1J8</accession>
<dbReference type="EMBL" id="JBBHLL010000072">
    <property type="protein sequence ID" value="KAK7820448.1"/>
    <property type="molecule type" value="Genomic_DNA"/>
</dbReference>
<feature type="non-terminal residue" evidence="5">
    <location>
        <position position="1"/>
    </location>
</feature>
<evidence type="ECO:0000256" key="2">
    <source>
        <dbReference type="ARBA" id="ARBA00022980"/>
    </source>
</evidence>
<dbReference type="GO" id="GO:0044391">
    <property type="term" value="C:ribosomal subunit"/>
    <property type="evidence" value="ECO:0007669"/>
    <property type="project" value="UniProtKB-ARBA"/>
</dbReference>
<evidence type="ECO:0000313" key="6">
    <source>
        <dbReference type="Proteomes" id="UP001488838"/>
    </source>
</evidence>
<dbReference type="Gene3D" id="3.30.70.330">
    <property type="match status" value="1"/>
</dbReference>
<gene>
    <name evidence="5" type="ORF">U0070_011489</name>
</gene>
<protein>
    <submittedName>
        <fullName evidence="5">Uncharacterized protein</fullName>
    </submittedName>
</protein>
<organism evidence="5 6">
    <name type="scientific">Myodes glareolus</name>
    <name type="common">Bank vole</name>
    <name type="synonym">Clethrionomys glareolus</name>
    <dbReference type="NCBI Taxonomy" id="447135"/>
    <lineage>
        <taxon>Eukaryota</taxon>
        <taxon>Metazoa</taxon>
        <taxon>Chordata</taxon>
        <taxon>Craniata</taxon>
        <taxon>Vertebrata</taxon>
        <taxon>Euteleostomi</taxon>
        <taxon>Mammalia</taxon>
        <taxon>Eutheria</taxon>
        <taxon>Euarchontoglires</taxon>
        <taxon>Glires</taxon>
        <taxon>Rodentia</taxon>
        <taxon>Myomorpha</taxon>
        <taxon>Muroidea</taxon>
        <taxon>Cricetidae</taxon>
        <taxon>Arvicolinae</taxon>
        <taxon>Myodes</taxon>
    </lineage>
</organism>
<reference evidence="5 6" key="1">
    <citation type="journal article" date="2023" name="bioRxiv">
        <title>Conserved and derived expression patterns and positive selection on dental genes reveal complex evolutionary context of ever-growing rodent molars.</title>
        <authorList>
            <person name="Calamari Z.T."/>
            <person name="Song A."/>
            <person name="Cohen E."/>
            <person name="Akter M."/>
            <person name="Roy R.D."/>
            <person name="Hallikas O."/>
            <person name="Christensen M.M."/>
            <person name="Li P."/>
            <person name="Marangoni P."/>
            <person name="Jernvall J."/>
            <person name="Klein O.D."/>
        </authorList>
    </citation>
    <scope>NUCLEOTIDE SEQUENCE [LARGE SCALE GENOMIC DNA]</scope>
    <source>
        <strain evidence="5">V071</strain>
    </source>
</reference>
<keyword evidence="2" id="KW-0689">Ribosomal protein</keyword>
<dbReference type="InterPro" id="IPR012677">
    <property type="entry name" value="Nucleotide-bd_a/b_plait_sf"/>
</dbReference>
<name>A0AAW0J1J8_MYOGA</name>
<evidence type="ECO:0000256" key="1">
    <source>
        <dbReference type="ARBA" id="ARBA00006700"/>
    </source>
</evidence>
<dbReference type="Proteomes" id="UP001488838">
    <property type="component" value="Unassembled WGS sequence"/>
</dbReference>
<feature type="non-terminal residue" evidence="5">
    <location>
        <position position="130"/>
    </location>
</feature>
<keyword evidence="3" id="KW-0687">Ribonucleoprotein</keyword>
<comment type="caution">
    <text evidence="5">The sequence shown here is derived from an EMBL/GenBank/DDBJ whole genome shotgun (WGS) entry which is preliminary data.</text>
</comment>